<protein>
    <submittedName>
        <fullName evidence="7">Integrase/recombinase XerC</fullName>
    </submittedName>
</protein>
<accession>A0A7W8LPV6</accession>
<evidence type="ECO:0000313" key="7">
    <source>
        <dbReference type="EMBL" id="MBB5234171.1"/>
    </source>
</evidence>
<name>A0A7W8LPV6_9DEIO</name>
<dbReference type="InterPro" id="IPR011010">
    <property type="entry name" value="DNA_brk_join_enz"/>
</dbReference>
<dbReference type="PROSITE" id="PS51898">
    <property type="entry name" value="TYR_RECOMBINASE"/>
    <property type="match status" value="1"/>
</dbReference>
<evidence type="ECO:0000259" key="6">
    <source>
        <dbReference type="PROSITE" id="PS51900"/>
    </source>
</evidence>
<feature type="domain" description="Core-binding (CB)" evidence="6">
    <location>
        <begin position="42"/>
        <end position="128"/>
    </location>
</feature>
<dbReference type="PANTHER" id="PTHR30349:SF81">
    <property type="entry name" value="TYROSINE RECOMBINASE XERC"/>
    <property type="match status" value="1"/>
</dbReference>
<dbReference type="InterPro" id="IPR004107">
    <property type="entry name" value="Integrase_SAM-like_N"/>
</dbReference>
<dbReference type="RefSeq" id="WP_184027672.1">
    <property type="nucleotide sequence ID" value="NZ_JACHFN010000005.1"/>
</dbReference>
<dbReference type="EMBL" id="JACHFN010000005">
    <property type="protein sequence ID" value="MBB5234171.1"/>
    <property type="molecule type" value="Genomic_DNA"/>
</dbReference>
<keyword evidence="3" id="KW-0233">DNA recombination</keyword>
<dbReference type="GO" id="GO:0003677">
    <property type="term" value="F:DNA binding"/>
    <property type="evidence" value="ECO:0007669"/>
    <property type="project" value="UniProtKB-UniRule"/>
</dbReference>
<evidence type="ECO:0000256" key="1">
    <source>
        <dbReference type="ARBA" id="ARBA00022908"/>
    </source>
</evidence>
<dbReference type="PROSITE" id="PS51900">
    <property type="entry name" value="CB"/>
    <property type="match status" value="1"/>
</dbReference>
<dbReference type="InterPro" id="IPR002104">
    <property type="entry name" value="Integrase_catalytic"/>
</dbReference>
<dbReference type="AlphaFoldDB" id="A0A7W8LPV6"/>
<evidence type="ECO:0000256" key="3">
    <source>
        <dbReference type="ARBA" id="ARBA00023172"/>
    </source>
</evidence>
<dbReference type="InterPro" id="IPR013762">
    <property type="entry name" value="Integrase-like_cat_sf"/>
</dbReference>
<feature type="domain" description="Tyr recombinase" evidence="5">
    <location>
        <begin position="152"/>
        <end position="340"/>
    </location>
</feature>
<keyword evidence="2 4" id="KW-0238">DNA-binding</keyword>
<dbReference type="PANTHER" id="PTHR30349">
    <property type="entry name" value="PHAGE INTEGRASE-RELATED"/>
    <property type="match status" value="1"/>
</dbReference>
<comment type="caution">
    <text evidence="7">The sequence shown here is derived from an EMBL/GenBank/DDBJ whole genome shotgun (WGS) entry which is preliminary data.</text>
</comment>
<evidence type="ECO:0000256" key="2">
    <source>
        <dbReference type="ARBA" id="ARBA00023125"/>
    </source>
</evidence>
<dbReference type="GO" id="GO:0015074">
    <property type="term" value="P:DNA integration"/>
    <property type="evidence" value="ECO:0007669"/>
    <property type="project" value="UniProtKB-KW"/>
</dbReference>
<dbReference type="GO" id="GO:0006310">
    <property type="term" value="P:DNA recombination"/>
    <property type="evidence" value="ECO:0007669"/>
    <property type="project" value="UniProtKB-KW"/>
</dbReference>
<dbReference type="CDD" id="cd00397">
    <property type="entry name" value="DNA_BRE_C"/>
    <property type="match status" value="1"/>
</dbReference>
<dbReference type="SUPFAM" id="SSF56349">
    <property type="entry name" value="DNA breaking-rejoining enzymes"/>
    <property type="match status" value="1"/>
</dbReference>
<dbReference type="Pfam" id="PF02899">
    <property type="entry name" value="Phage_int_SAM_1"/>
    <property type="match status" value="1"/>
</dbReference>
<reference evidence="7 8" key="1">
    <citation type="submission" date="2020-08" db="EMBL/GenBank/DDBJ databases">
        <title>Genomic Encyclopedia of Type Strains, Phase IV (KMG-IV): sequencing the most valuable type-strain genomes for metagenomic binning, comparative biology and taxonomic classification.</title>
        <authorList>
            <person name="Goeker M."/>
        </authorList>
    </citation>
    <scope>NUCLEOTIDE SEQUENCE [LARGE SCALE GENOMIC DNA]</scope>
    <source>
        <strain evidence="7 8">DSM 101791</strain>
    </source>
</reference>
<dbReference type="Gene3D" id="1.10.443.10">
    <property type="entry name" value="Intergrase catalytic core"/>
    <property type="match status" value="1"/>
</dbReference>
<dbReference type="InterPro" id="IPR050090">
    <property type="entry name" value="Tyrosine_recombinase_XerCD"/>
</dbReference>
<dbReference type="Pfam" id="PF00589">
    <property type="entry name" value="Phage_integrase"/>
    <property type="match status" value="1"/>
</dbReference>
<proteinExistence type="predicted"/>
<evidence type="ECO:0000313" key="8">
    <source>
        <dbReference type="Proteomes" id="UP000525389"/>
    </source>
</evidence>
<gene>
    <name evidence="7" type="ORF">HNQ09_001609</name>
</gene>
<keyword evidence="8" id="KW-1185">Reference proteome</keyword>
<dbReference type="InterPro" id="IPR010998">
    <property type="entry name" value="Integrase_recombinase_N"/>
</dbReference>
<sequence>MTGLSLDLVRQDLQGRARAWVSLHPDERRRRAVQACAEKDAEALWSLVEAYLTQHAQPGVLISRHTLLSYRTGVRQLVDHMTNQAWTVLSPEREDAQTWVGDLIASGKSISTVQARVAAGITLYKALRWAGATKAVPFEDVRLPRDRRHPLEKNAPYTESLVTRVLTRAREAYGEAETPAKRSRQLEVWALLLVLTHSGLRIDEALSLRWPDVDAGDDEPHLVVQSGKGRKSRVVPISPRLADALHAYRGVIRTRRHREDFIFPYRTWQGAAYHVRPLFARRDGGNDFRGFHAFRKYMGSRLYEALGDFVAVAEVLGHANVNTTRGYVRVGVKRARQAIREW</sequence>
<dbReference type="Proteomes" id="UP000525389">
    <property type="component" value="Unassembled WGS sequence"/>
</dbReference>
<dbReference type="InterPro" id="IPR044068">
    <property type="entry name" value="CB"/>
</dbReference>
<evidence type="ECO:0000256" key="4">
    <source>
        <dbReference type="PROSITE-ProRule" id="PRU01248"/>
    </source>
</evidence>
<dbReference type="Gene3D" id="1.10.150.130">
    <property type="match status" value="1"/>
</dbReference>
<organism evidence="7 8">
    <name type="scientific">Deinococcus budaensis</name>
    <dbReference type="NCBI Taxonomy" id="1665626"/>
    <lineage>
        <taxon>Bacteria</taxon>
        <taxon>Thermotogati</taxon>
        <taxon>Deinococcota</taxon>
        <taxon>Deinococci</taxon>
        <taxon>Deinococcales</taxon>
        <taxon>Deinococcaceae</taxon>
        <taxon>Deinococcus</taxon>
    </lineage>
</organism>
<keyword evidence="1" id="KW-0229">DNA integration</keyword>
<evidence type="ECO:0000259" key="5">
    <source>
        <dbReference type="PROSITE" id="PS51898"/>
    </source>
</evidence>